<dbReference type="EMBL" id="AUNC01000013">
    <property type="protein sequence ID" value="KEO57305.1"/>
    <property type="molecule type" value="Genomic_DNA"/>
</dbReference>
<dbReference type="InterPro" id="IPR058227">
    <property type="entry name" value="RSP_7527-like"/>
</dbReference>
<name>A0ABR4TPA6_9PROT</name>
<dbReference type="Proteomes" id="UP000027463">
    <property type="component" value="Unassembled WGS sequence"/>
</dbReference>
<protein>
    <submittedName>
        <fullName evidence="1">Uncharacterized protein</fullName>
    </submittedName>
</protein>
<dbReference type="NCBIfam" id="NF046098">
    <property type="entry name" value="RSP_7527_fam"/>
    <property type="match status" value="1"/>
</dbReference>
<proteinExistence type="predicted"/>
<accession>A0ABR4TPA6</accession>
<reference evidence="1 2" key="1">
    <citation type="submission" date="2013-07" db="EMBL/GenBank/DDBJ databases">
        <title>Thalassospira permensis NBRC 106175 Genome Sequencing.</title>
        <authorList>
            <person name="Lai Q."/>
            <person name="Shao Z."/>
        </authorList>
    </citation>
    <scope>NUCLEOTIDE SEQUENCE [LARGE SCALE GENOMIC DNA]</scope>
    <source>
        <strain evidence="1 2">NBRC 106175</strain>
    </source>
</reference>
<dbReference type="RefSeq" id="WP_037989358.1">
    <property type="nucleotide sequence ID" value="NZ_AUNC01000013.1"/>
</dbReference>
<organism evidence="1 2">
    <name type="scientific">Thalassospira permensis NBRC 106175</name>
    <dbReference type="NCBI Taxonomy" id="1353532"/>
    <lineage>
        <taxon>Bacteria</taxon>
        <taxon>Pseudomonadati</taxon>
        <taxon>Pseudomonadota</taxon>
        <taxon>Alphaproteobacteria</taxon>
        <taxon>Rhodospirillales</taxon>
        <taxon>Thalassospiraceae</taxon>
        <taxon>Thalassospira</taxon>
    </lineage>
</organism>
<sequence>MTTYADITKLNIKTSEIEAGVRKGQQLRAEYIGSLFRSLFRSLFKGADKSADIKHPAGTVGGAA</sequence>
<evidence type="ECO:0000313" key="1">
    <source>
        <dbReference type="EMBL" id="KEO57305.1"/>
    </source>
</evidence>
<gene>
    <name evidence="1" type="ORF">SMB34_16125</name>
</gene>
<evidence type="ECO:0000313" key="2">
    <source>
        <dbReference type="Proteomes" id="UP000027463"/>
    </source>
</evidence>
<keyword evidence="2" id="KW-1185">Reference proteome</keyword>
<comment type="caution">
    <text evidence="1">The sequence shown here is derived from an EMBL/GenBank/DDBJ whole genome shotgun (WGS) entry which is preliminary data.</text>
</comment>